<dbReference type="EMBL" id="AKWY02000004">
    <property type="protein sequence ID" value="EQA73483.1"/>
    <property type="molecule type" value="Genomic_DNA"/>
</dbReference>
<accession>T0FJA7</accession>
<reference evidence="2 3" key="1">
    <citation type="submission" date="2013-05" db="EMBL/GenBank/DDBJ databases">
        <authorList>
            <person name="Harkins D.M."/>
            <person name="Durkin A.S."/>
            <person name="Brinkac L.M."/>
            <person name="Haft D.H."/>
            <person name="Selengut J.D."/>
            <person name="Sanka R."/>
            <person name="DePew J."/>
            <person name="Purushe J."/>
            <person name="Hartskeerl R.A."/>
            <person name="Ahmed A."/>
            <person name="van der Linden H."/>
            <person name="Goris M.G.A."/>
            <person name="Vinetz J.M."/>
            <person name="Sutton G.G."/>
            <person name="Nierman W.C."/>
            <person name="Fouts D.E."/>
        </authorList>
    </citation>
    <scope>NUCLEOTIDE SEQUENCE [LARGE SCALE GENOMIC DNA]</scope>
    <source>
        <strain evidence="2 3">CZ214</strain>
    </source>
</reference>
<dbReference type="Proteomes" id="UP000015442">
    <property type="component" value="Unassembled WGS sequence"/>
</dbReference>
<keyword evidence="1" id="KW-0472">Membrane</keyword>
<evidence type="ECO:0000256" key="1">
    <source>
        <dbReference type="SAM" id="Phobius"/>
    </source>
</evidence>
<evidence type="ECO:0000313" key="3">
    <source>
        <dbReference type="Proteomes" id="UP000015442"/>
    </source>
</evidence>
<keyword evidence="1" id="KW-1133">Transmembrane helix</keyword>
<keyword evidence="1" id="KW-0812">Transmembrane</keyword>
<protein>
    <submittedName>
        <fullName evidence="2">Uncharacterized protein</fullName>
    </submittedName>
</protein>
<sequence>MYKRLLQPEIRFRETVWLDSFLIIVLSYKFDIFVVISF</sequence>
<gene>
    <name evidence="2" type="ORF">LEP1GSC059_0468</name>
</gene>
<organism evidence="2 3">
    <name type="scientific">Leptospira noguchii serovar Panama str. CZ214</name>
    <dbReference type="NCBI Taxonomy" id="1001595"/>
    <lineage>
        <taxon>Bacteria</taxon>
        <taxon>Pseudomonadati</taxon>
        <taxon>Spirochaetota</taxon>
        <taxon>Spirochaetia</taxon>
        <taxon>Leptospirales</taxon>
        <taxon>Leptospiraceae</taxon>
        <taxon>Leptospira</taxon>
    </lineage>
</organism>
<name>T0FJA7_9LEPT</name>
<feature type="transmembrane region" description="Helical" evidence="1">
    <location>
        <begin position="16"/>
        <end position="36"/>
    </location>
</feature>
<proteinExistence type="predicted"/>
<evidence type="ECO:0000313" key="2">
    <source>
        <dbReference type="EMBL" id="EQA73483.1"/>
    </source>
</evidence>
<dbReference type="AlphaFoldDB" id="T0FJA7"/>
<comment type="caution">
    <text evidence="2">The sequence shown here is derived from an EMBL/GenBank/DDBJ whole genome shotgun (WGS) entry which is preliminary data.</text>
</comment>